<comment type="caution">
    <text evidence="2">The sequence shown here is derived from an EMBL/GenBank/DDBJ whole genome shotgun (WGS) entry which is preliminary data.</text>
</comment>
<dbReference type="Proteomes" id="UP000071979">
    <property type="component" value="Unassembled WGS sequence"/>
</dbReference>
<name>A0A8E1V717_9GAMM</name>
<dbReference type="AlphaFoldDB" id="A0A8E1V717"/>
<organism evidence="2 3">
    <name type="scientific">Pantoea dispersa</name>
    <dbReference type="NCBI Taxonomy" id="59814"/>
    <lineage>
        <taxon>Bacteria</taxon>
        <taxon>Pseudomonadati</taxon>
        <taxon>Pseudomonadota</taxon>
        <taxon>Gammaproteobacteria</taxon>
        <taxon>Enterobacterales</taxon>
        <taxon>Erwiniaceae</taxon>
        <taxon>Pantoea</taxon>
    </lineage>
</organism>
<protein>
    <submittedName>
        <fullName evidence="2">Biofilm associated protein A</fullName>
    </submittedName>
</protein>
<dbReference type="Pfam" id="PF19077">
    <property type="entry name" value="Big_13"/>
    <property type="match status" value="1"/>
</dbReference>
<dbReference type="RefSeq" id="WP_058776577.1">
    <property type="nucleotide sequence ID" value="NZ_LDSD01000005.1"/>
</dbReference>
<evidence type="ECO:0000259" key="1">
    <source>
        <dbReference type="Pfam" id="PF19077"/>
    </source>
</evidence>
<accession>A0A8E1V717</accession>
<dbReference type="EMBL" id="LDSE01000047">
    <property type="protein sequence ID" value="KTS65252.1"/>
    <property type="molecule type" value="Genomic_DNA"/>
</dbReference>
<reference evidence="2 3" key="1">
    <citation type="journal article" date="2016" name="Front. Microbiol.">
        <title>Genomic Resource of Rice Seed Associated Bacteria.</title>
        <authorList>
            <person name="Midha S."/>
            <person name="Bansal K."/>
            <person name="Sharma S."/>
            <person name="Kumar N."/>
            <person name="Patil P.P."/>
            <person name="Chaudhry V."/>
            <person name="Patil P.B."/>
        </authorList>
    </citation>
    <scope>NUCLEOTIDE SEQUENCE [LARGE SCALE GENOMIC DNA]</scope>
    <source>
        <strain evidence="2 3">SA3</strain>
    </source>
</reference>
<sequence>MLTPLSFDPFSSINTLRVGTPYPLLSGSLPAQAGEIIEFIINDHRYSTPIAADGSWSFQPPFSLSEGSHDMVARIGDNSEPHPFSVDVALLVPDKPAITALFDDVGSETGPVGRGHTIDDTTPKVQGYALPGSMVRLYDHGRLIGSTVASKSGEWSLKPLLGAGGHQLTVTATDEFGRVSEPSDHFDITVVDSGPVPPTISYAIDDVGTVQGQLASGSTTDDFSPLIVGRAEPNSIVYLFAQNDHGGIGYKGSVKTDANGDWVIQSRAMISGDGIYTFYASYENSKDDYRPDFSLNMSALENLRPAIDFARDDTGAHTGLVYHRGTTDDKTPVLEGRGAPGSIVEIEYNLSNSGWHSAGSVTVDAQGNWQFAGFELTYFGEWGFRSRGVADGKASAWSDKFELLVIPGAPLEPTIDYAWDNAGPLQGPVYQHDSTDDTTPTLHGSGTPGQVIEIEYGVQGEGLRHAGSVLVDADGKWSFTSPYLHQPGVWEYQARASTGEMKSNWSSKFVLDVSPDAAFDQQAQDEAQPDALTLHQLLSEGGKGLFIEDDSTQLLVNGKPGDSVQLQDILLAGEAVDGWTQQTGTLTIAGTQYHVWNHGDAELLVQDGVQLQLV</sequence>
<dbReference type="InterPro" id="IPR044016">
    <property type="entry name" value="Big_13"/>
</dbReference>
<dbReference type="Gene3D" id="3.30.420.430">
    <property type="match status" value="4"/>
</dbReference>
<gene>
    <name evidence="2" type="ORF">SA3R_21455</name>
</gene>
<evidence type="ECO:0000313" key="2">
    <source>
        <dbReference type="EMBL" id="KTS65252.1"/>
    </source>
</evidence>
<dbReference type="NCBIfam" id="NF033510">
    <property type="entry name" value="Ca_tandemer"/>
    <property type="match status" value="1"/>
</dbReference>
<evidence type="ECO:0000313" key="3">
    <source>
        <dbReference type="Proteomes" id="UP000071979"/>
    </source>
</evidence>
<feature type="domain" description="Bacterial Ig-like" evidence="1">
    <location>
        <begin position="104"/>
        <end position="190"/>
    </location>
</feature>
<proteinExistence type="predicted"/>